<dbReference type="InParanoid" id="B9SEX7"/>
<organism evidence="2 3">
    <name type="scientific">Ricinus communis</name>
    <name type="common">Castor bean</name>
    <dbReference type="NCBI Taxonomy" id="3988"/>
    <lineage>
        <taxon>Eukaryota</taxon>
        <taxon>Viridiplantae</taxon>
        <taxon>Streptophyta</taxon>
        <taxon>Embryophyta</taxon>
        <taxon>Tracheophyta</taxon>
        <taxon>Spermatophyta</taxon>
        <taxon>Magnoliopsida</taxon>
        <taxon>eudicotyledons</taxon>
        <taxon>Gunneridae</taxon>
        <taxon>Pentapetalae</taxon>
        <taxon>rosids</taxon>
        <taxon>fabids</taxon>
        <taxon>Malpighiales</taxon>
        <taxon>Euphorbiaceae</taxon>
        <taxon>Acalyphoideae</taxon>
        <taxon>Acalypheae</taxon>
        <taxon>Ricinus</taxon>
    </lineage>
</organism>
<protein>
    <submittedName>
        <fullName evidence="2">Uncharacterized protein</fullName>
    </submittedName>
</protein>
<keyword evidence="3" id="KW-1185">Reference proteome</keyword>
<dbReference type="Proteomes" id="UP000008311">
    <property type="component" value="Unassembled WGS sequence"/>
</dbReference>
<feature type="compositionally biased region" description="Basic and acidic residues" evidence="1">
    <location>
        <begin position="26"/>
        <end position="49"/>
    </location>
</feature>
<proteinExistence type="predicted"/>
<sequence length="75" mass="8138">MSEVVKGITRGGRVYNDMGKQAIVEQNKREAEKEKEKRGKEEGILRAQEDTDQGFGSDSGVDRGNPIIEGLGSTG</sequence>
<accession>B9SEX7</accession>
<dbReference type="AlphaFoldDB" id="B9SEX7"/>
<feature type="region of interest" description="Disordered" evidence="1">
    <location>
        <begin position="26"/>
        <end position="75"/>
    </location>
</feature>
<reference evidence="3" key="1">
    <citation type="journal article" date="2010" name="Nat. Biotechnol.">
        <title>Draft genome sequence of the oilseed species Ricinus communis.</title>
        <authorList>
            <person name="Chan A.P."/>
            <person name="Crabtree J."/>
            <person name="Zhao Q."/>
            <person name="Lorenzi H."/>
            <person name="Orvis J."/>
            <person name="Puiu D."/>
            <person name="Melake-Berhan A."/>
            <person name="Jones K.M."/>
            <person name="Redman J."/>
            <person name="Chen G."/>
            <person name="Cahoon E.B."/>
            <person name="Gedil M."/>
            <person name="Stanke M."/>
            <person name="Haas B.J."/>
            <person name="Wortman J.R."/>
            <person name="Fraser-Liggett C.M."/>
            <person name="Ravel J."/>
            <person name="Rabinowicz P.D."/>
        </authorList>
    </citation>
    <scope>NUCLEOTIDE SEQUENCE [LARGE SCALE GENOMIC DNA]</scope>
    <source>
        <strain evidence="3">cv. Hale</strain>
    </source>
</reference>
<name>B9SEX7_RICCO</name>
<evidence type="ECO:0000256" key="1">
    <source>
        <dbReference type="SAM" id="MobiDB-lite"/>
    </source>
</evidence>
<gene>
    <name evidence="2" type="ORF">RCOM_0107390</name>
</gene>
<evidence type="ECO:0000313" key="3">
    <source>
        <dbReference type="Proteomes" id="UP000008311"/>
    </source>
</evidence>
<dbReference type="EMBL" id="EQ973939">
    <property type="protein sequence ID" value="EEF37873.1"/>
    <property type="molecule type" value="Genomic_DNA"/>
</dbReference>
<evidence type="ECO:0000313" key="2">
    <source>
        <dbReference type="EMBL" id="EEF37873.1"/>
    </source>
</evidence>